<proteinExistence type="predicted"/>
<reference evidence="2 3" key="1">
    <citation type="submission" date="2018-07" db="EMBL/GenBank/DDBJ databases">
        <title>Venubactetium sediminum gen. nov., sp. nov., isolated from a marine solar saltern.</title>
        <authorList>
            <person name="Wang S."/>
        </authorList>
    </citation>
    <scope>NUCLEOTIDE SEQUENCE [LARGE SCALE GENOMIC DNA]</scope>
    <source>
        <strain evidence="2 3">WD2A32</strain>
    </source>
</reference>
<dbReference type="AlphaFoldDB" id="A0A369TCT6"/>
<organism evidence="2 3">
    <name type="scientific">Ferruginivarius sediminum</name>
    <dbReference type="NCBI Taxonomy" id="2661937"/>
    <lineage>
        <taxon>Bacteria</taxon>
        <taxon>Pseudomonadati</taxon>
        <taxon>Pseudomonadota</taxon>
        <taxon>Alphaproteobacteria</taxon>
        <taxon>Rhodospirillales</taxon>
        <taxon>Rhodospirillaceae</taxon>
        <taxon>Ferruginivarius</taxon>
    </lineage>
</organism>
<sequence>MRILARILGWLAILVAAGAGGMMLAAVTSGQSPAQPLGQLWFAVDPGSLNAFQAIVERYLWPPLWDYIIFPVLRQETTLVALIALVVGLVLLIVARRRNGNKRRLFKS</sequence>
<feature type="transmembrane region" description="Helical" evidence="1">
    <location>
        <begin position="77"/>
        <end position="95"/>
    </location>
</feature>
<comment type="caution">
    <text evidence="2">The sequence shown here is derived from an EMBL/GenBank/DDBJ whole genome shotgun (WGS) entry which is preliminary data.</text>
</comment>
<accession>A0A369TCT6</accession>
<evidence type="ECO:0000256" key="1">
    <source>
        <dbReference type="SAM" id="Phobius"/>
    </source>
</evidence>
<name>A0A369TCT6_9PROT</name>
<dbReference type="RefSeq" id="WP_114581719.1">
    <property type="nucleotide sequence ID" value="NZ_QPMH01000006.1"/>
</dbReference>
<protein>
    <submittedName>
        <fullName evidence="2">Uncharacterized protein</fullName>
    </submittedName>
</protein>
<evidence type="ECO:0000313" key="3">
    <source>
        <dbReference type="Proteomes" id="UP000253941"/>
    </source>
</evidence>
<keyword evidence="3" id="KW-1185">Reference proteome</keyword>
<keyword evidence="1" id="KW-0472">Membrane</keyword>
<dbReference type="EMBL" id="QPMH01000006">
    <property type="protein sequence ID" value="RDD62205.1"/>
    <property type="molecule type" value="Genomic_DNA"/>
</dbReference>
<gene>
    <name evidence="2" type="ORF">DRB17_08190</name>
</gene>
<dbReference type="Proteomes" id="UP000253941">
    <property type="component" value="Unassembled WGS sequence"/>
</dbReference>
<evidence type="ECO:0000313" key="2">
    <source>
        <dbReference type="EMBL" id="RDD62205.1"/>
    </source>
</evidence>
<keyword evidence="1" id="KW-0812">Transmembrane</keyword>
<keyword evidence="1" id="KW-1133">Transmembrane helix</keyword>